<accession>A0A0F9DA53</accession>
<organism evidence="1">
    <name type="scientific">marine sediment metagenome</name>
    <dbReference type="NCBI Taxonomy" id="412755"/>
    <lineage>
        <taxon>unclassified sequences</taxon>
        <taxon>metagenomes</taxon>
        <taxon>ecological metagenomes</taxon>
    </lineage>
</organism>
<reference evidence="1" key="1">
    <citation type="journal article" date="2015" name="Nature">
        <title>Complex archaea that bridge the gap between prokaryotes and eukaryotes.</title>
        <authorList>
            <person name="Spang A."/>
            <person name="Saw J.H."/>
            <person name="Jorgensen S.L."/>
            <person name="Zaremba-Niedzwiedzka K."/>
            <person name="Martijn J."/>
            <person name="Lind A.E."/>
            <person name="van Eijk R."/>
            <person name="Schleper C."/>
            <person name="Guy L."/>
            <person name="Ettema T.J."/>
        </authorList>
    </citation>
    <scope>NUCLEOTIDE SEQUENCE</scope>
</reference>
<protein>
    <submittedName>
        <fullName evidence="1">Uncharacterized protein</fullName>
    </submittedName>
</protein>
<feature type="non-terminal residue" evidence="1">
    <location>
        <position position="76"/>
    </location>
</feature>
<dbReference type="EMBL" id="LAZR01040372">
    <property type="protein sequence ID" value="KKL14646.1"/>
    <property type="molecule type" value="Genomic_DNA"/>
</dbReference>
<evidence type="ECO:0000313" key="1">
    <source>
        <dbReference type="EMBL" id="KKL14646.1"/>
    </source>
</evidence>
<sequence length="76" mass="8590">MTETEYTIMATSKNLPTSDIIATFSGDTKQHAVERFAINFPYYIPKYIAITPYTDAGYNVAHKIKESTTTITTYEV</sequence>
<proteinExistence type="predicted"/>
<dbReference type="AlphaFoldDB" id="A0A0F9DA53"/>
<name>A0A0F9DA53_9ZZZZ</name>
<gene>
    <name evidence="1" type="ORF">LCGC14_2513590</name>
</gene>
<comment type="caution">
    <text evidence="1">The sequence shown here is derived from an EMBL/GenBank/DDBJ whole genome shotgun (WGS) entry which is preliminary data.</text>
</comment>